<gene>
    <name evidence="3" type="ORF">C1H46_030439</name>
</gene>
<dbReference type="InterPro" id="IPR024752">
    <property type="entry name" value="Myb/SANT-like_dom"/>
</dbReference>
<organism evidence="3 4">
    <name type="scientific">Malus baccata</name>
    <name type="common">Siberian crab apple</name>
    <name type="synonym">Pyrus baccata</name>
    <dbReference type="NCBI Taxonomy" id="106549"/>
    <lineage>
        <taxon>Eukaryota</taxon>
        <taxon>Viridiplantae</taxon>
        <taxon>Streptophyta</taxon>
        <taxon>Embryophyta</taxon>
        <taxon>Tracheophyta</taxon>
        <taxon>Spermatophyta</taxon>
        <taxon>Magnoliopsida</taxon>
        <taxon>eudicotyledons</taxon>
        <taxon>Gunneridae</taxon>
        <taxon>Pentapetalae</taxon>
        <taxon>rosids</taxon>
        <taxon>fabids</taxon>
        <taxon>Rosales</taxon>
        <taxon>Rosaceae</taxon>
        <taxon>Amygdaloideae</taxon>
        <taxon>Maleae</taxon>
        <taxon>Malus</taxon>
    </lineage>
</organism>
<dbReference type="EMBL" id="VIEB01000656">
    <property type="protein sequence ID" value="TQD83989.1"/>
    <property type="molecule type" value="Genomic_DNA"/>
</dbReference>
<dbReference type="PANTHER" id="PTHR31704">
    <property type="entry name" value="MYB/SANT-LIKE DNA-BINDING DOMAIN PROTEIN-RELATED"/>
    <property type="match status" value="1"/>
</dbReference>
<dbReference type="Proteomes" id="UP000315295">
    <property type="component" value="Unassembled WGS sequence"/>
</dbReference>
<comment type="caution">
    <text evidence="3">The sequence shown here is derived from an EMBL/GenBank/DDBJ whole genome shotgun (WGS) entry which is preliminary data.</text>
</comment>
<evidence type="ECO:0000256" key="1">
    <source>
        <dbReference type="SAM" id="MobiDB-lite"/>
    </source>
</evidence>
<evidence type="ECO:0000259" key="2">
    <source>
        <dbReference type="Pfam" id="PF12776"/>
    </source>
</evidence>
<dbReference type="STRING" id="106549.A0A540LCA0"/>
<accession>A0A540LCA0</accession>
<keyword evidence="4" id="KW-1185">Reference proteome</keyword>
<evidence type="ECO:0000313" key="4">
    <source>
        <dbReference type="Proteomes" id="UP000315295"/>
    </source>
</evidence>
<name>A0A540LCA0_MALBA</name>
<proteinExistence type="predicted"/>
<dbReference type="AlphaFoldDB" id="A0A540LCA0"/>
<feature type="domain" description="Myb/SANT-like" evidence="2">
    <location>
        <begin position="14"/>
        <end position="108"/>
    </location>
</feature>
<sequence length="302" mass="34030">MAKKGASSSNPVATWNAHNISIFCDVCIKEVEAGHRPGTHFDKDGYANIRANFKAETGHDYDRKQLKNKWDALKIEWKLWKELIGKETGLGWNSSKGTVDASEEWWNNKIQINKEYGKLRKKGISPEMEDKLDRMFSNTVATGEHAWAPSSGVLPPESRDESIGQIDLDDEEESETMQDLRQATRKGKKRATNQGDFQKKKVDKKGKKIGGAAKLSGQIDRLVEVCESRSSANSLMRPPHIGYSIAEAIASVAQLPGCEPPSELWLFATCLFYSAEKREVFATMTDPEVQLTWLKYMFNKQQ</sequence>
<evidence type="ECO:0000313" key="3">
    <source>
        <dbReference type="EMBL" id="TQD83989.1"/>
    </source>
</evidence>
<dbReference type="PANTHER" id="PTHR31704:SF37">
    <property type="entry name" value="HEAT SHOCK PROTEIN"/>
    <property type="match status" value="1"/>
</dbReference>
<dbReference type="Pfam" id="PF12776">
    <property type="entry name" value="Myb_DNA-bind_3"/>
    <property type="match status" value="1"/>
</dbReference>
<protein>
    <recommendedName>
        <fullName evidence="2">Myb/SANT-like domain-containing protein</fullName>
    </recommendedName>
</protein>
<reference evidence="3 4" key="1">
    <citation type="journal article" date="2019" name="G3 (Bethesda)">
        <title>Sequencing of a Wild Apple (Malus baccata) Genome Unravels the Differences Between Cultivated and Wild Apple Species Regarding Disease Resistance and Cold Tolerance.</title>
        <authorList>
            <person name="Chen X."/>
        </authorList>
    </citation>
    <scope>NUCLEOTIDE SEQUENCE [LARGE SCALE GENOMIC DNA]</scope>
    <source>
        <strain evidence="4">cv. Shandingzi</strain>
        <tissue evidence="3">Leaves</tissue>
    </source>
</reference>
<feature type="region of interest" description="Disordered" evidence="1">
    <location>
        <begin position="183"/>
        <end position="203"/>
    </location>
</feature>